<organism evidence="1 2">
    <name type="scientific">Deinococcus multiflagellatus</name>
    <dbReference type="NCBI Taxonomy" id="1656887"/>
    <lineage>
        <taxon>Bacteria</taxon>
        <taxon>Thermotogati</taxon>
        <taxon>Deinococcota</taxon>
        <taxon>Deinococci</taxon>
        <taxon>Deinococcales</taxon>
        <taxon>Deinococcaceae</taxon>
        <taxon>Deinococcus</taxon>
    </lineage>
</organism>
<dbReference type="Proteomes" id="UP001596317">
    <property type="component" value="Unassembled WGS sequence"/>
</dbReference>
<dbReference type="EMBL" id="JBHSWB010000001">
    <property type="protein sequence ID" value="MFC6659865.1"/>
    <property type="molecule type" value="Genomic_DNA"/>
</dbReference>
<dbReference type="RefSeq" id="WP_380054609.1">
    <property type="nucleotide sequence ID" value="NZ_JBHSWB010000001.1"/>
</dbReference>
<dbReference type="InterPro" id="IPR036649">
    <property type="entry name" value="Pyrophosphatase_sf"/>
</dbReference>
<gene>
    <name evidence="1" type="ORF">ACFP90_05445</name>
</gene>
<keyword evidence="2" id="KW-1185">Reference proteome</keyword>
<evidence type="ECO:0000313" key="1">
    <source>
        <dbReference type="EMBL" id="MFC6659865.1"/>
    </source>
</evidence>
<name>A0ABW1ZG61_9DEIO</name>
<dbReference type="SUPFAM" id="SSF50324">
    <property type="entry name" value="Inorganic pyrophosphatase"/>
    <property type="match status" value="1"/>
</dbReference>
<evidence type="ECO:0008006" key="3">
    <source>
        <dbReference type="Google" id="ProtNLM"/>
    </source>
</evidence>
<reference evidence="2" key="1">
    <citation type="journal article" date="2019" name="Int. J. Syst. Evol. Microbiol.">
        <title>The Global Catalogue of Microorganisms (GCM) 10K type strain sequencing project: providing services to taxonomists for standard genome sequencing and annotation.</title>
        <authorList>
            <consortium name="The Broad Institute Genomics Platform"/>
            <consortium name="The Broad Institute Genome Sequencing Center for Infectious Disease"/>
            <person name="Wu L."/>
            <person name="Ma J."/>
        </authorList>
    </citation>
    <scope>NUCLEOTIDE SEQUENCE [LARGE SCALE GENOMIC DNA]</scope>
    <source>
        <strain evidence="2">CCUG 63830</strain>
    </source>
</reference>
<sequence length="191" mass="20227">MCGAGGLERLRTEPLAAPVNYGCLPGTLNPADGAEVDAVWLGAPRPAGEEVLAVPSGLLHLHDGDHKVIFGAADEVPQGLHALLAWFPPNAGRRCWTPRLRRSGWPRSRGIREATELPVKPTAFGAGDRAQTALAITNPLVFDLEARRPGTHPYGAARLQSPARAASRAVTQARASLPGRVTALWSSRGET</sequence>
<comment type="caution">
    <text evidence="1">The sequence shown here is derived from an EMBL/GenBank/DDBJ whole genome shotgun (WGS) entry which is preliminary data.</text>
</comment>
<evidence type="ECO:0000313" key="2">
    <source>
        <dbReference type="Proteomes" id="UP001596317"/>
    </source>
</evidence>
<accession>A0ABW1ZG61</accession>
<dbReference type="Gene3D" id="3.90.80.10">
    <property type="entry name" value="Inorganic pyrophosphatase"/>
    <property type="match status" value="1"/>
</dbReference>
<protein>
    <recommendedName>
        <fullName evidence="3">Inorganic diphosphatase</fullName>
    </recommendedName>
</protein>
<proteinExistence type="predicted"/>